<dbReference type="RefSeq" id="WP_220228832.1">
    <property type="nucleotide sequence ID" value="NZ_JAICBX010000002.1"/>
</dbReference>
<dbReference type="AlphaFoldDB" id="A0AAE3D0V9"/>
<dbReference type="PANTHER" id="PTHR46696">
    <property type="entry name" value="P450, PUTATIVE (EUROFUNG)-RELATED"/>
    <property type="match status" value="1"/>
</dbReference>
<dbReference type="PRINTS" id="PR00359">
    <property type="entry name" value="BP450"/>
</dbReference>
<dbReference type="Proteomes" id="UP001196509">
    <property type="component" value="Unassembled WGS sequence"/>
</dbReference>
<proteinExistence type="inferred from homology"/>
<evidence type="ECO:0000256" key="2">
    <source>
        <dbReference type="ARBA" id="ARBA00010617"/>
    </source>
</evidence>
<evidence type="ECO:0000313" key="4">
    <source>
        <dbReference type="Proteomes" id="UP001196509"/>
    </source>
</evidence>
<gene>
    <name evidence="3" type="ORF">K1W69_13385</name>
</gene>
<protein>
    <submittedName>
        <fullName evidence="3">Cytochrome P450</fullName>
    </submittedName>
</protein>
<keyword evidence="4" id="KW-1185">Reference proteome</keyword>
<dbReference type="PANTHER" id="PTHR46696:SF1">
    <property type="entry name" value="CYTOCHROME P450 YJIB-RELATED"/>
    <property type="match status" value="1"/>
</dbReference>
<name>A0AAE3D0V9_9HYPH</name>
<dbReference type="GO" id="GO:0004497">
    <property type="term" value="F:monooxygenase activity"/>
    <property type="evidence" value="ECO:0007669"/>
    <property type="project" value="InterPro"/>
</dbReference>
<dbReference type="SUPFAM" id="SSF48264">
    <property type="entry name" value="Cytochrome P450"/>
    <property type="match status" value="1"/>
</dbReference>
<comment type="cofactor">
    <cofactor evidence="1">
        <name>heme</name>
        <dbReference type="ChEBI" id="CHEBI:30413"/>
    </cofactor>
</comment>
<sequence>MRHDPENQALTLSDLPHVPEIGEDVDQLARLRQSGWAVRSDRGVEVLRYRQAVDVLEHRDLGKGATFQRRLDDIGITEGSEIRECWNRMLVTTEGGRRRNLRKPFVKLLLGPHLKQLQTAIRKIVDNVLDEFGTGPEVDLMEALAWKIPSRVYCHLVAAPIEKAAFAAHLSDSTLAPILTSDVSRRQESIDAFYCTYDFVKEHLESRRRSGLGEDFSSIMIRQFLDGHQTEDEMIYEGIALLQASVDNTVHQIGLVLGTLLEDPNRWRAIVSDETLLQPGVEEAMRLNPRFGTIFRFAEAETRLNALDLPAGTWVFISLRSANRDEAMFQAPEKFQFDRDLKRSLQFGGGPYSCLGQTLARMEIHEVVRALRIRFPHISLSQEWTRTVTNAVTETGRLRAKLH</sequence>
<evidence type="ECO:0000313" key="3">
    <source>
        <dbReference type="EMBL" id="MBW8638184.1"/>
    </source>
</evidence>
<comment type="caution">
    <text evidence="3">The sequence shown here is derived from an EMBL/GenBank/DDBJ whole genome shotgun (WGS) entry which is preliminary data.</text>
</comment>
<dbReference type="GO" id="GO:0020037">
    <property type="term" value="F:heme binding"/>
    <property type="evidence" value="ECO:0007669"/>
    <property type="project" value="InterPro"/>
</dbReference>
<dbReference type="GO" id="GO:0005506">
    <property type="term" value="F:iron ion binding"/>
    <property type="evidence" value="ECO:0007669"/>
    <property type="project" value="InterPro"/>
</dbReference>
<dbReference type="EMBL" id="JAICBX010000002">
    <property type="protein sequence ID" value="MBW8638184.1"/>
    <property type="molecule type" value="Genomic_DNA"/>
</dbReference>
<comment type="similarity">
    <text evidence="2">Belongs to the cytochrome P450 family.</text>
</comment>
<dbReference type="InterPro" id="IPR002397">
    <property type="entry name" value="Cyt_P450_B"/>
</dbReference>
<dbReference type="Pfam" id="PF00067">
    <property type="entry name" value="p450"/>
    <property type="match status" value="1"/>
</dbReference>
<dbReference type="InterPro" id="IPR036396">
    <property type="entry name" value="Cyt_P450_sf"/>
</dbReference>
<reference evidence="3" key="1">
    <citation type="submission" date="2021-08" db="EMBL/GenBank/DDBJ databases">
        <title>Hoeflea bacterium WL0058 sp. nov., isolated from the sediment.</title>
        <authorList>
            <person name="Wang L."/>
            <person name="Zhang D."/>
        </authorList>
    </citation>
    <scope>NUCLEOTIDE SEQUENCE</scope>
    <source>
        <strain evidence="3">WL0058</strain>
    </source>
</reference>
<organism evidence="3 4">
    <name type="scientific">Flavimaribacter sediminis</name>
    <dbReference type="NCBI Taxonomy" id="2865987"/>
    <lineage>
        <taxon>Bacteria</taxon>
        <taxon>Pseudomonadati</taxon>
        <taxon>Pseudomonadota</taxon>
        <taxon>Alphaproteobacteria</taxon>
        <taxon>Hyphomicrobiales</taxon>
        <taxon>Rhizobiaceae</taxon>
        <taxon>Flavimaribacter</taxon>
    </lineage>
</organism>
<dbReference type="Gene3D" id="1.10.630.10">
    <property type="entry name" value="Cytochrome P450"/>
    <property type="match status" value="1"/>
</dbReference>
<dbReference type="GO" id="GO:0016705">
    <property type="term" value="F:oxidoreductase activity, acting on paired donors, with incorporation or reduction of molecular oxygen"/>
    <property type="evidence" value="ECO:0007669"/>
    <property type="project" value="InterPro"/>
</dbReference>
<dbReference type="InterPro" id="IPR001128">
    <property type="entry name" value="Cyt_P450"/>
</dbReference>
<accession>A0AAE3D0V9</accession>
<evidence type="ECO:0000256" key="1">
    <source>
        <dbReference type="ARBA" id="ARBA00001971"/>
    </source>
</evidence>